<dbReference type="NCBIfam" id="TIGR03568">
    <property type="entry name" value="NeuC_NnaA"/>
    <property type="match status" value="1"/>
</dbReference>
<dbReference type="AlphaFoldDB" id="A0A3D8J210"/>
<dbReference type="Gene3D" id="3.40.50.2000">
    <property type="entry name" value="Glycogen Phosphorylase B"/>
    <property type="match status" value="2"/>
</dbReference>
<dbReference type="GO" id="GO:0006047">
    <property type="term" value="P:UDP-N-acetylglucosamine metabolic process"/>
    <property type="evidence" value="ECO:0007669"/>
    <property type="project" value="InterPro"/>
</dbReference>
<dbReference type="SUPFAM" id="SSF53756">
    <property type="entry name" value="UDP-Glycosyltransferase/glycogen phosphorylase"/>
    <property type="match status" value="1"/>
</dbReference>
<dbReference type="Pfam" id="PF02350">
    <property type="entry name" value="Epimerase_2"/>
    <property type="match status" value="1"/>
</dbReference>
<dbReference type="EMBL" id="NXLV01000003">
    <property type="protein sequence ID" value="RDU71413.1"/>
    <property type="molecule type" value="Genomic_DNA"/>
</dbReference>
<evidence type="ECO:0000259" key="1">
    <source>
        <dbReference type="Pfam" id="PF02350"/>
    </source>
</evidence>
<dbReference type="GO" id="GO:0004553">
    <property type="term" value="F:hydrolase activity, hydrolyzing O-glycosyl compounds"/>
    <property type="evidence" value="ECO:0007669"/>
    <property type="project" value="InterPro"/>
</dbReference>
<dbReference type="InterPro" id="IPR003331">
    <property type="entry name" value="UDP_GlcNAc_Epimerase_2_dom"/>
</dbReference>
<dbReference type="PANTHER" id="PTHR43174">
    <property type="entry name" value="UDP-N-ACETYLGLUCOSAMINE 2-EPIMERASE"/>
    <property type="match status" value="1"/>
</dbReference>
<proteinExistence type="predicted"/>
<protein>
    <submittedName>
        <fullName evidence="2">UDP-N-acetylglucosamine 2-epimerase (Hydrolyzing)</fullName>
    </submittedName>
</protein>
<dbReference type="RefSeq" id="WP_115569125.1">
    <property type="nucleotide sequence ID" value="NZ_NXLV01000003.1"/>
</dbReference>
<reference evidence="2 3" key="1">
    <citation type="submission" date="2018-04" db="EMBL/GenBank/DDBJ databases">
        <title>Novel Campyloabacter and Helicobacter Species and Strains.</title>
        <authorList>
            <person name="Mannion A.J."/>
            <person name="Shen Z."/>
            <person name="Fox J.G."/>
        </authorList>
    </citation>
    <scope>NUCLEOTIDE SEQUENCE [LARGE SCALE GENOMIC DNA]</scope>
    <source>
        <strain evidence="2 3">MIT 04-9366</strain>
    </source>
</reference>
<name>A0A3D8J210_9HELI</name>
<accession>A0A3D8J210</accession>
<keyword evidence="3" id="KW-1185">Reference proteome</keyword>
<evidence type="ECO:0000313" key="2">
    <source>
        <dbReference type="EMBL" id="RDU71413.1"/>
    </source>
</evidence>
<dbReference type="InterPro" id="IPR020004">
    <property type="entry name" value="UDP-GlcNAc_Epase"/>
</dbReference>
<dbReference type="PANTHER" id="PTHR43174:SF3">
    <property type="entry name" value="UDP-N-ACETYLGLUCOSAMINE 2-EPIMERASE"/>
    <property type="match status" value="1"/>
</dbReference>
<feature type="domain" description="UDP-N-acetylglucosamine 2-epimerase" evidence="1">
    <location>
        <begin position="23"/>
        <end position="360"/>
    </location>
</feature>
<evidence type="ECO:0000313" key="3">
    <source>
        <dbReference type="Proteomes" id="UP000257045"/>
    </source>
</evidence>
<sequence>MKKIVFLSGTRADWGKIKALVQEVKESKSFEYKIFVCGMHLLELYGKTFIEIFKDGFDEVFLAKAHKYQERMDLALSDSIKQFSNFIKEYKPDLIVIHGDRLEALAGAIVGAFNNILVAHIEGGEVSGTIDESIRHSISKLAHLHFVSNEEAKRRLIQLGEKQEDIFVIGSPDIDLMLGSSLPTLEAVEKHYYQIQPFKGEYAIFLYHPVTTEEESLERNITQSIGALEKCGENFIVIYPNNDLGSKTILKAYKRLEKNPHFALFKSLKFEAFLTLLKNAKFIIGNSSAGIREAPIYGIPCINLGSRQEGRYKEGEGILSVKESRKEILEAIRKVQTLKLTPRLEFGKGKSAKEFIALLESKEIWDKKLQKKFVDML</sequence>
<dbReference type="CDD" id="cd03786">
    <property type="entry name" value="GTB_UDP-GlcNAc_2-Epimerase"/>
    <property type="match status" value="1"/>
</dbReference>
<organism evidence="2 3">
    <name type="scientific">Helicobacter brantae</name>
    <dbReference type="NCBI Taxonomy" id="375927"/>
    <lineage>
        <taxon>Bacteria</taxon>
        <taxon>Pseudomonadati</taxon>
        <taxon>Campylobacterota</taxon>
        <taxon>Epsilonproteobacteria</taxon>
        <taxon>Campylobacterales</taxon>
        <taxon>Helicobacteraceae</taxon>
        <taxon>Helicobacter</taxon>
    </lineage>
</organism>
<dbReference type="Proteomes" id="UP000257045">
    <property type="component" value="Unassembled WGS sequence"/>
</dbReference>
<comment type="caution">
    <text evidence="2">The sequence shown here is derived from an EMBL/GenBank/DDBJ whole genome shotgun (WGS) entry which is preliminary data.</text>
</comment>
<dbReference type="InterPro" id="IPR029767">
    <property type="entry name" value="WecB-like"/>
</dbReference>
<dbReference type="OrthoDB" id="9803238at2"/>
<gene>
    <name evidence="2" type="primary">neuC</name>
    <name evidence="2" type="ORF">CQA58_02380</name>
</gene>